<dbReference type="SUPFAM" id="SSF48264">
    <property type="entry name" value="Cytochrome P450"/>
    <property type="match status" value="1"/>
</dbReference>
<comment type="similarity">
    <text evidence="1">Belongs to the cytochrome P450 family.</text>
</comment>
<dbReference type="Proteomes" id="UP001296993">
    <property type="component" value="Unassembled WGS sequence"/>
</dbReference>
<dbReference type="InterPro" id="IPR002397">
    <property type="entry name" value="Cyt_P450_B"/>
</dbReference>
<comment type="caution">
    <text evidence="3">The sequence shown here is derived from an EMBL/GenBank/DDBJ whole genome shotgun (WGS) entry which is preliminary data.</text>
</comment>
<gene>
    <name evidence="3" type="ORF">JOF47_001647</name>
</gene>
<evidence type="ECO:0000256" key="1">
    <source>
        <dbReference type="ARBA" id="ARBA00010617"/>
    </source>
</evidence>
<dbReference type="Gene3D" id="1.10.630.10">
    <property type="entry name" value="Cytochrome P450"/>
    <property type="match status" value="1"/>
</dbReference>
<dbReference type="InterPro" id="IPR036396">
    <property type="entry name" value="Cyt_P450_sf"/>
</dbReference>
<accession>A0ABS4XCE5</accession>
<keyword evidence="4" id="KW-1185">Reference proteome</keyword>
<name>A0ABS4XCE5_9MICC</name>
<protein>
    <submittedName>
        <fullName evidence="3">Cytochrome P450</fullName>
    </submittedName>
</protein>
<dbReference type="EMBL" id="JAGIOF010000001">
    <property type="protein sequence ID" value="MBP2386136.1"/>
    <property type="molecule type" value="Genomic_DNA"/>
</dbReference>
<dbReference type="InterPro" id="IPR017972">
    <property type="entry name" value="Cyt_P450_CS"/>
</dbReference>
<evidence type="ECO:0000313" key="3">
    <source>
        <dbReference type="EMBL" id="MBP2386136.1"/>
    </source>
</evidence>
<sequence>MSCPFATAAAVQSAPLAGPLPAAYPEAVNRRYRSIEDPAVVRQILRRAEEFTPANALSTAIALSPAALRILASVRFALPPVLASASGQAHMSVRRVVAGFFSPAKVQAQGSFIEERVRGICAELEETYRAGGTVDLADRLAAVVPPEVMQKLTGIPVPPMEFLKRWSQHSLELFWGWPDEQRQLVLATSAAEFFVWLVGAVDESVGREDGNLYATLHRAGVDQRRIVSLGYFLAIAGQETTTMLIQTAVFGALADGRWDSCADPQTGGQASKDVVREALALASSVPTWRRITAVDAEVGGESFRAGDELVLRLSGGMPGSPDDDSLAFGYGIHRCLGAGIARLETELVLSATARALPGIELLDREPRWNHLLSFQTPADVKTRLQDGAPMPRSQKGHAK</sequence>
<evidence type="ECO:0000256" key="2">
    <source>
        <dbReference type="SAM" id="MobiDB-lite"/>
    </source>
</evidence>
<evidence type="ECO:0000313" key="4">
    <source>
        <dbReference type="Proteomes" id="UP001296993"/>
    </source>
</evidence>
<dbReference type="PRINTS" id="PR00359">
    <property type="entry name" value="BP450"/>
</dbReference>
<proteinExistence type="inferred from homology"/>
<feature type="region of interest" description="Disordered" evidence="2">
    <location>
        <begin position="380"/>
        <end position="399"/>
    </location>
</feature>
<dbReference type="PANTHER" id="PTHR46696:SF1">
    <property type="entry name" value="CYTOCHROME P450 YJIB-RELATED"/>
    <property type="match status" value="1"/>
</dbReference>
<dbReference type="PANTHER" id="PTHR46696">
    <property type="entry name" value="P450, PUTATIVE (EUROFUNG)-RELATED"/>
    <property type="match status" value="1"/>
</dbReference>
<dbReference type="RefSeq" id="WP_245356302.1">
    <property type="nucleotide sequence ID" value="NZ_BAAAJY010000003.1"/>
</dbReference>
<reference evidence="3 4" key="1">
    <citation type="submission" date="2021-03" db="EMBL/GenBank/DDBJ databases">
        <title>Sequencing the genomes of 1000 actinobacteria strains.</title>
        <authorList>
            <person name="Klenk H.-P."/>
        </authorList>
    </citation>
    <scope>NUCLEOTIDE SEQUENCE [LARGE SCALE GENOMIC DNA]</scope>
    <source>
        <strain evidence="3 4">DSM 15797</strain>
    </source>
</reference>
<organism evidence="3 4">
    <name type="scientific">Paeniglutamicibacter kerguelensis</name>
    <dbReference type="NCBI Taxonomy" id="254788"/>
    <lineage>
        <taxon>Bacteria</taxon>
        <taxon>Bacillati</taxon>
        <taxon>Actinomycetota</taxon>
        <taxon>Actinomycetes</taxon>
        <taxon>Micrococcales</taxon>
        <taxon>Micrococcaceae</taxon>
        <taxon>Paeniglutamicibacter</taxon>
    </lineage>
</organism>
<dbReference type="PROSITE" id="PS00086">
    <property type="entry name" value="CYTOCHROME_P450"/>
    <property type="match status" value="1"/>
</dbReference>